<organism evidence="1">
    <name type="scientific">Haemonchus placei</name>
    <name type="common">Barber's pole worm</name>
    <dbReference type="NCBI Taxonomy" id="6290"/>
    <lineage>
        <taxon>Eukaryota</taxon>
        <taxon>Metazoa</taxon>
        <taxon>Ecdysozoa</taxon>
        <taxon>Nematoda</taxon>
        <taxon>Chromadorea</taxon>
        <taxon>Rhabditida</taxon>
        <taxon>Rhabditina</taxon>
        <taxon>Rhabditomorpha</taxon>
        <taxon>Strongyloidea</taxon>
        <taxon>Trichostrongylidae</taxon>
        <taxon>Haemonchus</taxon>
    </lineage>
</organism>
<name>A0A0N4VU84_HAEPC</name>
<dbReference type="AlphaFoldDB" id="A0A0N4VU84"/>
<dbReference type="WBParaSite" id="HPLM_0000085101-mRNA-1">
    <property type="protein sequence ID" value="HPLM_0000085101-mRNA-1"/>
    <property type="gene ID" value="HPLM_0000085101"/>
</dbReference>
<proteinExistence type="predicted"/>
<reference evidence="1" key="1">
    <citation type="submission" date="2017-02" db="UniProtKB">
        <authorList>
            <consortium name="WormBaseParasite"/>
        </authorList>
    </citation>
    <scope>IDENTIFICATION</scope>
</reference>
<accession>A0A0N4VU84</accession>
<protein>
    <submittedName>
        <fullName evidence="1">Secreted protein</fullName>
    </submittedName>
</protein>
<sequence>LNACLAYTMNTCGGQPMYKPVLLYIHRSLVQINRSQRCAGHVNGHMSIRDPIPDSSVCDIAPHATTPPLRLHSIQESYESKLLTYSDRFFPLSFKHTFENPRACKTFFSLGFYCRQINRPSN</sequence>
<evidence type="ECO:0000313" key="1">
    <source>
        <dbReference type="WBParaSite" id="HPLM_0000085101-mRNA-1"/>
    </source>
</evidence>